<reference evidence="2 3" key="1">
    <citation type="submission" date="2024-01" db="EMBL/GenBank/DDBJ databases">
        <title>The complete chloroplast genome sequence of Lithospermum erythrorhizon: insights into the phylogenetic relationship among Boraginaceae species and the maternal lineages of purple gromwells.</title>
        <authorList>
            <person name="Okada T."/>
            <person name="Watanabe K."/>
        </authorList>
    </citation>
    <scope>NUCLEOTIDE SEQUENCE [LARGE SCALE GENOMIC DNA]</scope>
</reference>
<dbReference type="Proteomes" id="UP001454036">
    <property type="component" value="Unassembled WGS sequence"/>
</dbReference>
<dbReference type="EMBL" id="BAABME010008898">
    <property type="protein sequence ID" value="GAA0174078.1"/>
    <property type="molecule type" value="Genomic_DNA"/>
</dbReference>
<evidence type="ECO:0000313" key="3">
    <source>
        <dbReference type="Proteomes" id="UP001454036"/>
    </source>
</evidence>
<dbReference type="AlphaFoldDB" id="A0AAV3RGJ4"/>
<keyword evidence="3" id="KW-1185">Reference proteome</keyword>
<evidence type="ECO:0000256" key="1">
    <source>
        <dbReference type="SAM" id="MobiDB-lite"/>
    </source>
</evidence>
<feature type="region of interest" description="Disordered" evidence="1">
    <location>
        <begin position="59"/>
        <end position="89"/>
    </location>
</feature>
<sequence>MSNIDRRSSPRCKIKSIHPTREYVAKAPGLGSYPSLTSLKSIKTRTHIQLMELLSKSNQAQIKPSSYQAPINTLSSQASQTSHKSSANA</sequence>
<name>A0AAV3RGJ4_LITER</name>
<evidence type="ECO:0000313" key="2">
    <source>
        <dbReference type="EMBL" id="GAA0174078.1"/>
    </source>
</evidence>
<feature type="compositionally biased region" description="Polar residues" evidence="1">
    <location>
        <begin position="59"/>
        <end position="74"/>
    </location>
</feature>
<proteinExistence type="predicted"/>
<organism evidence="2 3">
    <name type="scientific">Lithospermum erythrorhizon</name>
    <name type="common">Purple gromwell</name>
    <name type="synonym">Lithospermum officinale var. erythrorhizon</name>
    <dbReference type="NCBI Taxonomy" id="34254"/>
    <lineage>
        <taxon>Eukaryota</taxon>
        <taxon>Viridiplantae</taxon>
        <taxon>Streptophyta</taxon>
        <taxon>Embryophyta</taxon>
        <taxon>Tracheophyta</taxon>
        <taxon>Spermatophyta</taxon>
        <taxon>Magnoliopsida</taxon>
        <taxon>eudicotyledons</taxon>
        <taxon>Gunneridae</taxon>
        <taxon>Pentapetalae</taxon>
        <taxon>asterids</taxon>
        <taxon>lamiids</taxon>
        <taxon>Boraginales</taxon>
        <taxon>Boraginaceae</taxon>
        <taxon>Boraginoideae</taxon>
        <taxon>Lithospermeae</taxon>
        <taxon>Lithospermum</taxon>
    </lineage>
</organism>
<gene>
    <name evidence="2" type="ORF">LIER_27543</name>
</gene>
<protein>
    <submittedName>
        <fullName evidence="2">Uncharacterized protein</fullName>
    </submittedName>
</protein>
<accession>A0AAV3RGJ4</accession>
<comment type="caution">
    <text evidence="2">The sequence shown here is derived from an EMBL/GenBank/DDBJ whole genome shotgun (WGS) entry which is preliminary data.</text>
</comment>
<feature type="compositionally biased region" description="Low complexity" evidence="1">
    <location>
        <begin position="75"/>
        <end position="89"/>
    </location>
</feature>